<accession>A0A916XRE0</accession>
<dbReference type="AlphaFoldDB" id="A0A916XRE0"/>
<dbReference type="EMBL" id="BMJJ01000001">
    <property type="protein sequence ID" value="GGD01859.1"/>
    <property type="molecule type" value="Genomic_DNA"/>
</dbReference>
<protein>
    <recommendedName>
        <fullName evidence="4">LPS-assembly lipoprotein</fullName>
    </recommendedName>
</protein>
<reference evidence="2" key="1">
    <citation type="journal article" date="2014" name="Int. J. Syst. Evol. Microbiol.">
        <title>Complete genome sequence of Corynebacterium casei LMG S-19264T (=DSM 44701T), isolated from a smear-ripened cheese.</title>
        <authorList>
            <consortium name="US DOE Joint Genome Institute (JGI-PGF)"/>
            <person name="Walter F."/>
            <person name="Albersmeier A."/>
            <person name="Kalinowski J."/>
            <person name="Ruckert C."/>
        </authorList>
    </citation>
    <scope>NUCLEOTIDE SEQUENCE</scope>
    <source>
        <strain evidence="2">CGMCC 1.15493</strain>
    </source>
</reference>
<dbReference type="PROSITE" id="PS51257">
    <property type="entry name" value="PROKAR_LIPOPROTEIN"/>
    <property type="match status" value="1"/>
</dbReference>
<evidence type="ECO:0000313" key="3">
    <source>
        <dbReference type="Proteomes" id="UP000613160"/>
    </source>
</evidence>
<sequence length="178" mass="18458">MKAGTLVCLALVALSGSACTVAPLYAKPPADGLSAGLPTPGLADMRGRISVSPADNRTTQIVRNALLFNLNGGKKPEAPVYEVRNRVAGTETVVSIQAGSGVPSASTYKMTSTYQVVRLADQTVIATGSRNATAPFDRSSQLFSSSRALLDAQERAGELVAGQVEIAVAAAIRKDLQK</sequence>
<evidence type="ECO:0008006" key="4">
    <source>
        <dbReference type="Google" id="ProtNLM"/>
    </source>
</evidence>
<dbReference type="Proteomes" id="UP000613160">
    <property type="component" value="Unassembled WGS sequence"/>
</dbReference>
<evidence type="ECO:0000313" key="2">
    <source>
        <dbReference type="EMBL" id="GGD01859.1"/>
    </source>
</evidence>
<reference evidence="2" key="2">
    <citation type="submission" date="2020-09" db="EMBL/GenBank/DDBJ databases">
        <authorList>
            <person name="Sun Q."/>
            <person name="Zhou Y."/>
        </authorList>
    </citation>
    <scope>NUCLEOTIDE SEQUENCE</scope>
    <source>
        <strain evidence="2">CGMCC 1.15493</strain>
    </source>
</reference>
<keyword evidence="3" id="KW-1185">Reference proteome</keyword>
<feature type="signal peptide" evidence="1">
    <location>
        <begin position="1"/>
        <end position="26"/>
    </location>
</feature>
<organism evidence="2 3">
    <name type="scientific">Aureimonas glaciei</name>
    <dbReference type="NCBI Taxonomy" id="1776957"/>
    <lineage>
        <taxon>Bacteria</taxon>
        <taxon>Pseudomonadati</taxon>
        <taxon>Pseudomonadota</taxon>
        <taxon>Alphaproteobacteria</taxon>
        <taxon>Hyphomicrobiales</taxon>
        <taxon>Aurantimonadaceae</taxon>
        <taxon>Aureimonas</taxon>
    </lineage>
</organism>
<feature type="chain" id="PRO_5037341298" description="LPS-assembly lipoprotein" evidence="1">
    <location>
        <begin position="27"/>
        <end position="178"/>
    </location>
</feature>
<proteinExistence type="predicted"/>
<dbReference type="Gene3D" id="3.30.160.150">
    <property type="entry name" value="Lipoprotein like domain"/>
    <property type="match status" value="1"/>
</dbReference>
<name>A0A916XRE0_9HYPH</name>
<keyword evidence="1" id="KW-0732">Signal</keyword>
<gene>
    <name evidence="2" type="ORF">GCM10011335_00530</name>
</gene>
<comment type="caution">
    <text evidence="2">The sequence shown here is derived from an EMBL/GenBank/DDBJ whole genome shotgun (WGS) entry which is preliminary data.</text>
</comment>
<evidence type="ECO:0000256" key="1">
    <source>
        <dbReference type="SAM" id="SignalP"/>
    </source>
</evidence>